<reference evidence="3" key="1">
    <citation type="submission" date="2017-04" db="EMBL/GenBank/DDBJ databases">
        <authorList>
            <person name="Varghese N."/>
            <person name="Submissions S."/>
        </authorList>
    </citation>
    <scope>NUCLEOTIDE SEQUENCE [LARGE SCALE GENOMIC DNA]</scope>
    <source>
        <strain evidence="3">UI2</strain>
    </source>
</reference>
<organism evidence="2 3">
    <name type="scientific">Sphingopyxis terrae subsp. ummariensis</name>
    <dbReference type="NCBI Taxonomy" id="429001"/>
    <lineage>
        <taxon>Bacteria</taxon>
        <taxon>Pseudomonadati</taxon>
        <taxon>Pseudomonadota</taxon>
        <taxon>Alphaproteobacteria</taxon>
        <taxon>Sphingomonadales</taxon>
        <taxon>Sphingomonadaceae</taxon>
        <taxon>Sphingopyxis</taxon>
    </lineage>
</organism>
<sequence length="178" mass="19414">MLQLSSRTVAALAAFACIAAAPVAAKDKTPAPRPVQIDKLYSCRDVADPTERLACYDREVAALSVADQAREITFTDKETVKKTRRGLFGFTLPDFGIFGGDDEDKVESVETTVVSASDAGGGRYRIEMADGSVWVQTDNKIMPLRPRSGQKILIKSAALGTYFLSVEGRPSVRVRRER</sequence>
<dbReference type="RefSeq" id="WP_086457310.1">
    <property type="nucleotide sequence ID" value="NZ_FXWL01000002.1"/>
</dbReference>
<dbReference type="PIRSF" id="PIRSF032038">
    <property type="entry name" value="UCP023238"/>
    <property type="match status" value="1"/>
</dbReference>
<dbReference type="EMBL" id="FXWL01000002">
    <property type="protein sequence ID" value="SMQ77024.1"/>
    <property type="molecule type" value="Genomic_DNA"/>
</dbReference>
<feature type="chain" id="PRO_5011966637" evidence="1">
    <location>
        <begin position="26"/>
        <end position="178"/>
    </location>
</feature>
<gene>
    <name evidence="2" type="ORF">SAMN06295984_2440</name>
</gene>
<evidence type="ECO:0000313" key="3">
    <source>
        <dbReference type="Proteomes" id="UP000194469"/>
    </source>
</evidence>
<accession>A0A1Y6FPY5</accession>
<name>A0A1Y6FPY5_9SPHN</name>
<keyword evidence="1" id="KW-0732">Signal</keyword>
<evidence type="ECO:0000313" key="2">
    <source>
        <dbReference type="EMBL" id="SMQ77024.1"/>
    </source>
</evidence>
<feature type="signal peptide" evidence="1">
    <location>
        <begin position="1"/>
        <end position="25"/>
    </location>
</feature>
<dbReference type="GeneID" id="303002077"/>
<keyword evidence="3" id="KW-1185">Reference proteome</keyword>
<evidence type="ECO:0000256" key="1">
    <source>
        <dbReference type="SAM" id="SignalP"/>
    </source>
</evidence>
<dbReference type="AlphaFoldDB" id="A0A1Y6FPY5"/>
<dbReference type="Proteomes" id="UP000194469">
    <property type="component" value="Unassembled WGS sequence"/>
</dbReference>
<protein>
    <submittedName>
        <fullName evidence="2">Uncharacterized protein</fullName>
    </submittedName>
</protein>
<proteinExistence type="predicted"/>
<dbReference type="InterPro" id="IPR016987">
    <property type="entry name" value="UCP023238"/>
</dbReference>